<protein>
    <submittedName>
        <fullName evidence="1">Uncharacterized protein</fullName>
    </submittedName>
</protein>
<proteinExistence type="predicted"/>
<evidence type="ECO:0000313" key="2">
    <source>
        <dbReference type="Proteomes" id="UP000070371"/>
    </source>
</evidence>
<gene>
    <name evidence="1" type="ORF">RC74_07795</name>
</gene>
<dbReference type="KEGG" id="hat:RC74_07795"/>
<dbReference type="AlphaFoldDB" id="A0A126UYQ1"/>
<keyword evidence="2" id="KW-1185">Reference proteome</keyword>
<name>A0A126UYQ1_9RHOB</name>
<dbReference type="EMBL" id="CP014327">
    <property type="protein sequence ID" value="AML51174.1"/>
    <property type="molecule type" value="Genomic_DNA"/>
</dbReference>
<dbReference type="Proteomes" id="UP000070371">
    <property type="component" value="Chromosome"/>
</dbReference>
<sequence length="96" mass="10814">MRHDAPCNGDGFTLDNTAQKDGKKAVIGYPTFYTNSDSPCLKYARLFRSPHVGSALVECPEYPSQSNLFFGIFWAGPSTPDQHKHHVPRRSRRLYG</sequence>
<organism evidence="1 2">
    <name type="scientific">Falsihalocynthiibacter arcticus</name>
    <dbReference type="NCBI Taxonomy" id="1579316"/>
    <lineage>
        <taxon>Bacteria</taxon>
        <taxon>Pseudomonadati</taxon>
        <taxon>Pseudomonadota</taxon>
        <taxon>Alphaproteobacteria</taxon>
        <taxon>Rhodobacterales</taxon>
        <taxon>Roseobacteraceae</taxon>
        <taxon>Falsihalocynthiibacter</taxon>
    </lineage>
</organism>
<accession>A0A126UYQ1</accession>
<reference evidence="1 2" key="1">
    <citation type="submission" date="2016-02" db="EMBL/GenBank/DDBJ databases">
        <title>Complete genome sequence of Halocynthiibacter arcticus PAMC 20958t from arctic marine sediment.</title>
        <authorList>
            <person name="Lee Y.M."/>
            <person name="Baek K."/>
            <person name="Lee H.K."/>
            <person name="Shin S.C."/>
        </authorList>
    </citation>
    <scope>NUCLEOTIDE SEQUENCE [LARGE SCALE GENOMIC DNA]</scope>
    <source>
        <strain evidence="1">PAMC 20958</strain>
    </source>
</reference>
<evidence type="ECO:0000313" key="1">
    <source>
        <dbReference type="EMBL" id="AML51174.1"/>
    </source>
</evidence>